<feature type="region of interest" description="Disordered" evidence="1">
    <location>
        <begin position="520"/>
        <end position="539"/>
    </location>
</feature>
<feature type="transmembrane region" description="Helical" evidence="2">
    <location>
        <begin position="9"/>
        <end position="28"/>
    </location>
</feature>
<evidence type="ECO:0000256" key="1">
    <source>
        <dbReference type="SAM" id="MobiDB-lite"/>
    </source>
</evidence>
<name>A0AAP2CXV1_9RHOB</name>
<keyword evidence="2" id="KW-1133">Transmembrane helix</keyword>
<gene>
    <name evidence="3" type="ORF">IV417_19045</name>
</gene>
<organism evidence="3 4">
    <name type="scientific">Harenicola maris</name>
    <dbReference type="NCBI Taxonomy" id="2841044"/>
    <lineage>
        <taxon>Bacteria</taxon>
        <taxon>Pseudomonadati</taxon>
        <taxon>Pseudomonadota</taxon>
        <taxon>Alphaproteobacteria</taxon>
        <taxon>Rhodobacterales</taxon>
        <taxon>Paracoccaceae</taxon>
        <taxon>Harenicola</taxon>
    </lineage>
</organism>
<feature type="transmembrane region" description="Helical" evidence="2">
    <location>
        <begin position="129"/>
        <end position="148"/>
    </location>
</feature>
<protein>
    <submittedName>
        <fullName evidence="3">DUF4175 domain-containing protein</fullName>
    </submittedName>
</protein>
<feature type="transmembrane region" description="Helical" evidence="2">
    <location>
        <begin position="34"/>
        <end position="52"/>
    </location>
</feature>
<dbReference type="Proteomes" id="UP001315686">
    <property type="component" value="Unassembled WGS sequence"/>
</dbReference>
<feature type="region of interest" description="Disordered" evidence="1">
    <location>
        <begin position="622"/>
        <end position="836"/>
    </location>
</feature>
<dbReference type="InterPro" id="IPR012683">
    <property type="entry name" value="CHP02302_TM"/>
</dbReference>
<comment type="caution">
    <text evidence="3">The sequence shown here is derived from an EMBL/GenBank/DDBJ whole genome shotgun (WGS) entry which is preliminary data.</text>
</comment>
<keyword evidence="2" id="KW-0472">Membrane</keyword>
<feature type="compositionally biased region" description="Low complexity" evidence="1">
    <location>
        <begin position="660"/>
        <end position="680"/>
    </location>
</feature>
<feature type="compositionally biased region" description="Low complexity" evidence="1">
    <location>
        <begin position="623"/>
        <end position="636"/>
    </location>
</feature>
<dbReference type="AlphaFoldDB" id="A0AAP2CXV1"/>
<evidence type="ECO:0000256" key="2">
    <source>
        <dbReference type="SAM" id="Phobius"/>
    </source>
</evidence>
<keyword evidence="4" id="KW-1185">Reference proteome</keyword>
<reference evidence="3 4" key="1">
    <citation type="journal article" date="2021" name="Arch. Microbiol.">
        <title>Harenicola maris gen. nov., sp. nov. isolated from the Sea of Japan shallow sediments.</title>
        <authorList>
            <person name="Romanenko L.A."/>
            <person name="Kurilenko V.V."/>
            <person name="Chernysheva N.Y."/>
            <person name="Tekutyeva L.A."/>
            <person name="Velansky P.V."/>
            <person name="Svetashev V.I."/>
            <person name="Isaeva M.P."/>
        </authorList>
    </citation>
    <scope>NUCLEOTIDE SEQUENCE [LARGE SCALE GENOMIC DNA]</scope>
    <source>
        <strain evidence="3 4">KMM 3653</strain>
    </source>
</reference>
<feature type="compositionally biased region" description="Low complexity" evidence="1">
    <location>
        <begin position="791"/>
        <end position="809"/>
    </location>
</feature>
<evidence type="ECO:0000313" key="3">
    <source>
        <dbReference type="EMBL" id="MBT0959493.1"/>
    </source>
</evidence>
<dbReference type="EMBL" id="JADQAZ010000005">
    <property type="protein sequence ID" value="MBT0959493.1"/>
    <property type="molecule type" value="Genomic_DNA"/>
</dbReference>
<feature type="compositionally biased region" description="Low complexity" evidence="1">
    <location>
        <begin position="522"/>
        <end position="539"/>
    </location>
</feature>
<feature type="compositionally biased region" description="Low complexity" evidence="1">
    <location>
        <begin position="687"/>
        <end position="696"/>
    </location>
</feature>
<proteinExistence type="predicted"/>
<feature type="compositionally biased region" description="Basic and acidic residues" evidence="1">
    <location>
        <begin position="711"/>
        <end position="722"/>
    </location>
</feature>
<evidence type="ECO:0000313" key="4">
    <source>
        <dbReference type="Proteomes" id="UP001315686"/>
    </source>
</evidence>
<dbReference type="Pfam" id="PF13779">
    <property type="entry name" value="DUF4175"/>
    <property type="match status" value="1"/>
</dbReference>
<sequence length="872" mass="95231">MAERITRAFWPLWSVVFIAAAAVFLGLHETPYPALVWSVAAALAAALGWTLYRGIKQFRSPTTQEAMDRLDATLPGRPIQALGDKQAIGGTDAASAAVWNAHLARMAQSTANARAVQPDLRVSDSDPFALRYAAFAALIVALIFGSVWRAGTLDDFTRAASADLAAGPTWEGWIEPPAYTGKPSLYLNDIDPGEVTVAQGSTISLRLYGEVGALSLTESVSGNLAVPAEPNSDPAQSFEVTQAGSVTIHGEGGAEWSIMMEPDTTPMVTLSAPLERDAAGQMTQPFFAQDDFGITSGTAVIRLDAANVDRRYGLAAEPETREDILLDLPMTISGNRAEFNGDLIDNFSKHPWANLPVTLQLTVEDALGQTGQSTVAEVILPGRRFFDPLAKALIEQRRDILWSRSNAPHIAQLIRAITHRPEGFVRDTSTYLQVRTILRRLEAATNGGKSLTDEERDTLAEALWEVALKIEEGDLSSALERLRRAQDRLSEAIKNGASDDEIAQLMQEMQQAMQDYMRQLAQQQPQDGQPQGEQGETMELSQQDLQQMLDQLQEFMENGQTAEAQALLDQLMSMMENMQVTQNQNGQGQQSPGEQAMDELADTLREQQGLSDDAFRDLQEQFNPNANQGNSAQNQGRDGADGQGQSHQQGQGEGQERGENQSQNGQQQGGQQPQQGQNGQEQGGQQGQNQGQQQGQGQQGDTGEPNSRQSLAERQRALRNELNRQLGQLPGAGTEQGDAARRNLGEAGEAMDRAEDSLRAEDFGEALDNQAQAMEALREGMRNLGEALAENQGQQQPGQGQQTGNANPNARRDPLGRDRSATGPLGSDEDLLQGEDVYRRARDLLDEIRRRSSEQDRPDVELDYLKRLLERF</sequence>
<keyword evidence="2" id="KW-0812">Transmembrane</keyword>
<accession>A0AAP2CXV1</accession>
<feature type="compositionally biased region" description="Basic and acidic residues" evidence="1">
    <location>
        <begin position="810"/>
        <end position="820"/>
    </location>
</feature>
<feature type="compositionally biased region" description="Basic and acidic residues" evidence="1">
    <location>
        <begin position="738"/>
        <end position="762"/>
    </location>
</feature>